<dbReference type="CDD" id="cd10148">
    <property type="entry name" value="CsoR-like_DUF156"/>
    <property type="match status" value="1"/>
</dbReference>
<dbReference type="AlphaFoldDB" id="A0A0G0T140"/>
<dbReference type="PATRIC" id="fig|1618642.3.peg.898"/>
<proteinExistence type="predicted"/>
<dbReference type="PANTHER" id="PTHR33677:SF5">
    <property type="entry name" value="TRANSCRIPTIONAL REPRESSOR FRMR"/>
    <property type="match status" value="1"/>
</dbReference>
<sequence>MKKKKEVIKKGDEEEIKILNRLSRIEGQIRGIRKMIEEKKGCTDIITQTNAVRQAITMLAAELLENEFICRFERGEKIKKEHLQKLFKLQN</sequence>
<organism evidence="1 2">
    <name type="scientific">Candidatus Falkowbacteria bacterium GW2011_GWF2_39_8</name>
    <dbReference type="NCBI Taxonomy" id="1618642"/>
    <lineage>
        <taxon>Bacteria</taxon>
        <taxon>Candidatus Falkowiibacteriota</taxon>
    </lineage>
</organism>
<name>A0A0G0T140_9BACT</name>
<reference evidence="1 2" key="1">
    <citation type="journal article" date="2015" name="Nature">
        <title>rRNA introns, odd ribosomes, and small enigmatic genomes across a large radiation of phyla.</title>
        <authorList>
            <person name="Brown C.T."/>
            <person name="Hug L.A."/>
            <person name="Thomas B.C."/>
            <person name="Sharon I."/>
            <person name="Castelle C.J."/>
            <person name="Singh A."/>
            <person name="Wilkins M.J."/>
            <person name="Williams K.H."/>
            <person name="Banfield J.F."/>
        </authorList>
    </citation>
    <scope>NUCLEOTIDE SEQUENCE [LARGE SCALE GENOMIC DNA]</scope>
</reference>
<dbReference type="InterPro" id="IPR038390">
    <property type="entry name" value="Metal_Tscrpt_repr_sf"/>
</dbReference>
<gene>
    <name evidence="1" type="ORF">UT64_C0056G0002</name>
</gene>
<dbReference type="GO" id="GO:0045892">
    <property type="term" value="P:negative regulation of DNA-templated transcription"/>
    <property type="evidence" value="ECO:0007669"/>
    <property type="project" value="UniProtKB-ARBA"/>
</dbReference>
<evidence type="ECO:0000313" key="2">
    <source>
        <dbReference type="Proteomes" id="UP000034137"/>
    </source>
</evidence>
<accession>A0A0G0T140</accession>
<dbReference type="GO" id="GO:0046872">
    <property type="term" value="F:metal ion binding"/>
    <property type="evidence" value="ECO:0007669"/>
    <property type="project" value="InterPro"/>
</dbReference>
<protein>
    <submittedName>
        <fullName evidence="1">Uncharacterized protein</fullName>
    </submittedName>
</protein>
<comment type="caution">
    <text evidence="1">The sequence shown here is derived from an EMBL/GenBank/DDBJ whole genome shotgun (WGS) entry which is preliminary data.</text>
</comment>
<dbReference type="InterPro" id="IPR003735">
    <property type="entry name" value="Metal_Tscrpt_repr"/>
</dbReference>
<dbReference type="Gene3D" id="1.20.58.1000">
    <property type="entry name" value="Metal-sensitive repressor, helix protomer"/>
    <property type="match status" value="1"/>
</dbReference>
<dbReference type="GO" id="GO:0003677">
    <property type="term" value="F:DNA binding"/>
    <property type="evidence" value="ECO:0007669"/>
    <property type="project" value="InterPro"/>
</dbReference>
<dbReference type="Proteomes" id="UP000034137">
    <property type="component" value="Unassembled WGS sequence"/>
</dbReference>
<dbReference type="PANTHER" id="PTHR33677">
    <property type="entry name" value="TRANSCRIPTIONAL REPRESSOR FRMR-RELATED"/>
    <property type="match status" value="1"/>
</dbReference>
<dbReference type="EMBL" id="LBXO01000056">
    <property type="protein sequence ID" value="KKR31577.1"/>
    <property type="molecule type" value="Genomic_DNA"/>
</dbReference>
<evidence type="ECO:0000313" key="1">
    <source>
        <dbReference type="EMBL" id="KKR31577.1"/>
    </source>
</evidence>
<dbReference type="Pfam" id="PF02583">
    <property type="entry name" value="Trns_repr_metal"/>
    <property type="match status" value="1"/>
</dbReference>